<dbReference type="EMBL" id="CP002042">
    <property type="protein sequence ID" value="ADH62286.1"/>
    <property type="molecule type" value="Genomic_DNA"/>
</dbReference>
<dbReference type="InterPro" id="IPR001107">
    <property type="entry name" value="Band_7"/>
</dbReference>
<feature type="transmembrane region" description="Helical" evidence="1">
    <location>
        <begin position="12"/>
        <end position="30"/>
    </location>
</feature>
<keyword evidence="1" id="KW-0812">Transmembrane</keyword>
<evidence type="ECO:0000313" key="3">
    <source>
        <dbReference type="EMBL" id="ADH62286.1"/>
    </source>
</evidence>
<dbReference type="RefSeq" id="WP_013156893.1">
    <property type="nucleotide sequence ID" value="NC_014212.1"/>
</dbReference>
<keyword evidence="1" id="KW-1133">Transmembrane helix</keyword>
<keyword evidence="1" id="KW-0472">Membrane</keyword>
<dbReference type="InterPro" id="IPR036013">
    <property type="entry name" value="Band_7/SPFH_dom_sf"/>
</dbReference>
<dbReference type="CDD" id="cd03402">
    <property type="entry name" value="SPFH_like_u2"/>
    <property type="match status" value="1"/>
</dbReference>
<sequence>MGAIRERRAFRLNGFLAVLLVIGLFAWGGLNFYDFIRAALEQRYLWGKLAWAVGSWLLAFLSFSGFFVVQPNESRVLVFLGRYTGTVRFAGFHWANPFASKERLSLRVRNFNSERLKVNDAQGNPIEIAAVVVWRVVDTAKALFDVENYDNFVAIQSETAIRAIASRYPYDAHEGEESLRGDPDGISRALQQELQTRLEVAGVEVLEARLTHLAYAPEIAQAMLRRQQAQAVIAARQKIVEGAVGMVKQALNQLRAEGVVELDEERKAAMVNNLLVALVSESEAQPVLNTGTLY</sequence>
<evidence type="ECO:0000256" key="1">
    <source>
        <dbReference type="SAM" id="Phobius"/>
    </source>
</evidence>
<organism evidence="3 4">
    <name type="scientific">Allomeiothermus silvanus (strain ATCC 700542 / DSM 9946 / NBRC 106475 / NCIMB 13440 / VI-R2)</name>
    <name type="common">Thermus silvanus</name>
    <dbReference type="NCBI Taxonomy" id="526227"/>
    <lineage>
        <taxon>Bacteria</taxon>
        <taxon>Thermotogati</taxon>
        <taxon>Deinococcota</taxon>
        <taxon>Deinococci</taxon>
        <taxon>Thermales</taxon>
        <taxon>Thermaceae</taxon>
        <taxon>Allomeiothermus</taxon>
    </lineage>
</organism>
<dbReference type="Gene3D" id="3.30.479.30">
    <property type="entry name" value="Band 7 domain"/>
    <property type="match status" value="1"/>
</dbReference>
<gene>
    <name evidence="3" type="ordered locus">Mesil_0345</name>
</gene>
<dbReference type="HOGENOM" id="CLU_053998_0_0_0"/>
<feature type="domain" description="Band 7" evidence="2">
    <location>
        <begin position="64"/>
        <end position="227"/>
    </location>
</feature>
<dbReference type="KEGG" id="msv:Mesil_0345"/>
<accession>D7BI12</accession>
<dbReference type="PANTHER" id="PTHR43446:SF1">
    <property type="entry name" value="BAND 7 DOMAIN-CONTAINING PROTEIN"/>
    <property type="match status" value="1"/>
</dbReference>
<feature type="transmembrane region" description="Helical" evidence="1">
    <location>
        <begin position="50"/>
        <end position="69"/>
    </location>
</feature>
<dbReference type="eggNOG" id="COG0330">
    <property type="taxonomic scope" value="Bacteria"/>
</dbReference>
<evidence type="ECO:0000313" key="4">
    <source>
        <dbReference type="Proteomes" id="UP000001916"/>
    </source>
</evidence>
<dbReference type="AlphaFoldDB" id="D7BI12"/>
<keyword evidence="4" id="KW-1185">Reference proteome</keyword>
<name>D7BI12_ALLS1</name>
<reference evidence="3 4" key="1">
    <citation type="journal article" date="2010" name="Stand. Genomic Sci.">
        <title>Complete genome sequence of Meiothermus silvanus type strain (VI-R2).</title>
        <authorList>
            <person name="Sikorski J."/>
            <person name="Tindall B.J."/>
            <person name="Lowry S."/>
            <person name="Lucas S."/>
            <person name="Nolan M."/>
            <person name="Copeland A."/>
            <person name="Glavina Del Rio T."/>
            <person name="Tice H."/>
            <person name="Cheng J.F."/>
            <person name="Han C."/>
            <person name="Pitluck S."/>
            <person name="Liolios K."/>
            <person name="Ivanova N."/>
            <person name="Mavromatis K."/>
            <person name="Mikhailova N."/>
            <person name="Pati A."/>
            <person name="Goodwin L."/>
            <person name="Chen A."/>
            <person name="Palaniappan K."/>
            <person name="Land M."/>
            <person name="Hauser L."/>
            <person name="Chang Y.J."/>
            <person name="Jeffries C.D."/>
            <person name="Rohde M."/>
            <person name="Goker M."/>
            <person name="Woyke T."/>
            <person name="Bristow J."/>
            <person name="Eisen J.A."/>
            <person name="Markowitz V."/>
            <person name="Hugenholtz P."/>
            <person name="Kyrpides N.C."/>
            <person name="Klenk H.P."/>
            <person name="Lapidus A."/>
        </authorList>
    </citation>
    <scope>NUCLEOTIDE SEQUENCE [LARGE SCALE GENOMIC DNA]</scope>
    <source>
        <strain evidence="4">ATCC 700542 / DSM 9946 / VI-R2</strain>
    </source>
</reference>
<evidence type="ECO:0000259" key="2">
    <source>
        <dbReference type="SMART" id="SM00244"/>
    </source>
</evidence>
<protein>
    <submittedName>
        <fullName evidence="3">Band 7 protein</fullName>
    </submittedName>
</protein>
<proteinExistence type="predicted"/>
<dbReference type="Pfam" id="PF01145">
    <property type="entry name" value="Band_7"/>
    <property type="match status" value="1"/>
</dbReference>
<dbReference type="STRING" id="526227.Mesil_0345"/>
<dbReference type="Proteomes" id="UP000001916">
    <property type="component" value="Chromosome"/>
</dbReference>
<dbReference type="SUPFAM" id="SSF117892">
    <property type="entry name" value="Band 7/SPFH domain"/>
    <property type="match status" value="1"/>
</dbReference>
<dbReference type="PANTHER" id="PTHR43446">
    <property type="entry name" value="MEMBRANE PROTEIN-RELATED"/>
    <property type="match status" value="1"/>
</dbReference>
<dbReference type="OrthoDB" id="9813479at2"/>
<dbReference type="SMART" id="SM00244">
    <property type="entry name" value="PHB"/>
    <property type="match status" value="1"/>
</dbReference>